<comment type="caution">
    <text evidence="1">The sequence shown here is derived from an EMBL/GenBank/DDBJ whole genome shotgun (WGS) entry which is preliminary data.</text>
</comment>
<sequence>MADNYTDTTDQDFTTGNYNIATGKNLSAAGVRNALHTKENVANKTVTVDSSSTDAQYPSAKAVYGTVNTGLSAKQNKIAAGIANDIVAYSGTAGTFGTLTRTTTLETNATSASDDKIPTEKAVATALDDKESTSNKATSISDTNKDDAVKYPTIGAVTTWAESTSNKATSIIDTNKSDTTKYPTIGAVTAWADNAKQDKLTAAQLTLLDSLSTLSFFPKGTILPITSMAWDEASTEFKKVWKICDGAAGSGTINLVGKFIRGGAYADYGTTGGTDTAQVPRHAHKHKHADHTGELHSDSPGTARGGAPLYGSGVFTSYTKSMWSSESSDNISGSAVNFKASHNEDETYAGVENADNRPVFYTLIFIQKVV</sequence>
<evidence type="ECO:0000313" key="2">
    <source>
        <dbReference type="Proteomes" id="UP000269352"/>
    </source>
</evidence>
<protein>
    <recommendedName>
        <fullName evidence="3">Phage tail fiber protein</fullName>
    </recommendedName>
</protein>
<accession>A0A388TDA8</accession>
<dbReference type="EMBL" id="BGZN01000104">
    <property type="protein sequence ID" value="GBR74912.1"/>
    <property type="molecule type" value="Genomic_DNA"/>
</dbReference>
<proteinExistence type="predicted"/>
<organism evidence="1 2">
    <name type="scientific">Termititenax aidoneus</name>
    <dbReference type="NCBI Taxonomy" id="2218524"/>
    <lineage>
        <taxon>Bacteria</taxon>
        <taxon>Bacillati</taxon>
        <taxon>Candidatus Margulisiibacteriota</taxon>
        <taxon>Candidatus Termititenacia</taxon>
        <taxon>Candidatus Termititenacales</taxon>
        <taxon>Candidatus Termititenacaceae</taxon>
        <taxon>Candidatus Termititenax</taxon>
    </lineage>
</organism>
<dbReference type="Proteomes" id="UP000269352">
    <property type="component" value="Unassembled WGS sequence"/>
</dbReference>
<dbReference type="AlphaFoldDB" id="A0A388TDA8"/>
<keyword evidence="2" id="KW-1185">Reference proteome</keyword>
<evidence type="ECO:0008006" key="3">
    <source>
        <dbReference type="Google" id="ProtNLM"/>
    </source>
</evidence>
<name>A0A388TDA8_TERA1</name>
<gene>
    <name evidence="1" type="ORF">NO1_2003</name>
</gene>
<reference evidence="1 2" key="1">
    <citation type="journal article" date="2019" name="ISME J.">
        <title>Genome analyses of uncultured TG2/ZB3 bacteria in 'Margulisbacteria' specifically attached to ectosymbiotic spirochetes of protists in the termite gut.</title>
        <authorList>
            <person name="Utami Y.D."/>
            <person name="Kuwahara H."/>
            <person name="Igai K."/>
            <person name="Murakami T."/>
            <person name="Sugaya K."/>
            <person name="Morikawa T."/>
            <person name="Nagura Y."/>
            <person name="Yuki M."/>
            <person name="Deevong P."/>
            <person name="Inoue T."/>
            <person name="Kihara K."/>
            <person name="Lo N."/>
            <person name="Yamada A."/>
            <person name="Ohkuma M."/>
            <person name="Hongoh Y."/>
        </authorList>
    </citation>
    <scope>NUCLEOTIDE SEQUENCE [LARGE SCALE GENOMIC DNA]</scope>
    <source>
        <strain evidence="1">NkOx7-01</strain>
    </source>
</reference>
<evidence type="ECO:0000313" key="1">
    <source>
        <dbReference type="EMBL" id="GBR74912.1"/>
    </source>
</evidence>